<sequence length="127" mass="14893">MAHNEFVYVGESDAEVKADMEDKVMWYIRTAAKIWGERDRSKVATQYANYNDVLEWLEVVSFEEVYESLGMFGTPDTVAEKVRWMRDEGGVDQLMNFMWFGGLEQDKVVRNMTLFAEEVIPRFKSQK</sequence>
<dbReference type="SUPFAM" id="SSF51679">
    <property type="entry name" value="Bacterial luciferase-like"/>
    <property type="match status" value="1"/>
</dbReference>
<protein>
    <recommendedName>
        <fullName evidence="2">Luciferase-like domain-containing protein</fullName>
    </recommendedName>
</protein>
<dbReference type="GO" id="GO:0016705">
    <property type="term" value="F:oxidoreductase activity, acting on paired donors, with incorporation or reduction of molecular oxygen"/>
    <property type="evidence" value="ECO:0007669"/>
    <property type="project" value="InterPro"/>
</dbReference>
<gene>
    <name evidence="1" type="ORF">METZ01_LOCUS306702</name>
</gene>
<dbReference type="InterPro" id="IPR036661">
    <property type="entry name" value="Luciferase-like_sf"/>
</dbReference>
<evidence type="ECO:0008006" key="2">
    <source>
        <dbReference type="Google" id="ProtNLM"/>
    </source>
</evidence>
<dbReference type="Gene3D" id="3.20.20.30">
    <property type="entry name" value="Luciferase-like domain"/>
    <property type="match status" value="1"/>
</dbReference>
<dbReference type="EMBL" id="UINC01096724">
    <property type="protein sequence ID" value="SVC53848.1"/>
    <property type="molecule type" value="Genomic_DNA"/>
</dbReference>
<dbReference type="AlphaFoldDB" id="A0A382MZT2"/>
<name>A0A382MZT2_9ZZZZ</name>
<evidence type="ECO:0000313" key="1">
    <source>
        <dbReference type="EMBL" id="SVC53848.1"/>
    </source>
</evidence>
<organism evidence="1">
    <name type="scientific">marine metagenome</name>
    <dbReference type="NCBI Taxonomy" id="408172"/>
    <lineage>
        <taxon>unclassified sequences</taxon>
        <taxon>metagenomes</taxon>
        <taxon>ecological metagenomes</taxon>
    </lineage>
</organism>
<reference evidence="1" key="1">
    <citation type="submission" date="2018-05" db="EMBL/GenBank/DDBJ databases">
        <authorList>
            <person name="Lanie J.A."/>
            <person name="Ng W.-L."/>
            <person name="Kazmierczak K.M."/>
            <person name="Andrzejewski T.M."/>
            <person name="Davidsen T.M."/>
            <person name="Wayne K.J."/>
            <person name="Tettelin H."/>
            <person name="Glass J.I."/>
            <person name="Rusch D."/>
            <person name="Podicherti R."/>
            <person name="Tsui H.-C.T."/>
            <person name="Winkler M.E."/>
        </authorList>
    </citation>
    <scope>NUCLEOTIDE SEQUENCE</scope>
</reference>
<accession>A0A382MZT2</accession>
<proteinExistence type="predicted"/>